<dbReference type="AlphaFoldDB" id="A0A561BTP1"/>
<evidence type="ECO:0000256" key="1">
    <source>
        <dbReference type="SAM" id="MobiDB-lite"/>
    </source>
</evidence>
<gene>
    <name evidence="2" type="ORF">FB561_3311</name>
</gene>
<dbReference type="RefSeq" id="WP_145807589.1">
    <property type="nucleotide sequence ID" value="NZ_VIVK01000001.1"/>
</dbReference>
<protein>
    <submittedName>
        <fullName evidence="2">Uncharacterized protein</fullName>
    </submittedName>
</protein>
<keyword evidence="3" id="KW-1185">Reference proteome</keyword>
<comment type="caution">
    <text evidence="2">The sequence shown here is derived from an EMBL/GenBank/DDBJ whole genome shotgun (WGS) entry which is preliminary data.</text>
</comment>
<organism evidence="2 3">
    <name type="scientific">Kribbella amoyensis</name>
    <dbReference type="NCBI Taxonomy" id="996641"/>
    <lineage>
        <taxon>Bacteria</taxon>
        <taxon>Bacillati</taxon>
        <taxon>Actinomycetota</taxon>
        <taxon>Actinomycetes</taxon>
        <taxon>Propionibacteriales</taxon>
        <taxon>Kribbellaceae</taxon>
        <taxon>Kribbella</taxon>
    </lineage>
</organism>
<sequence length="243" mass="25462">MTKHPKLVAVRRSPGTPPIPLHQAPASRAQLERANAQLMTYGALALPGIDPSAGTIPAGRPDAQHGGPKAVCDPAGATTQLRTADTAAGAARTGTAGKGGAGQVEGGSAVGAVVQLSVLDPDVPVKALVRPRVPDAQAWGTRLVQAVAEVLAGDRPLNQLVRWTDSTVFMDLSRRVRLLGLTTTAEARSTKERCSVRSVHVSSPVEEVAEIAAHVRYGQRSRAIALRLEIHRGRWVCTALELG</sequence>
<dbReference type="EMBL" id="VIVK01000001">
    <property type="protein sequence ID" value="TWD82183.1"/>
    <property type="molecule type" value="Genomic_DNA"/>
</dbReference>
<dbReference type="Proteomes" id="UP000318380">
    <property type="component" value="Unassembled WGS sequence"/>
</dbReference>
<name>A0A561BTP1_9ACTN</name>
<accession>A0A561BTP1</accession>
<dbReference type="InterPro" id="IPR045596">
    <property type="entry name" value="DUF6459"/>
</dbReference>
<dbReference type="OrthoDB" id="3266345at2"/>
<evidence type="ECO:0000313" key="3">
    <source>
        <dbReference type="Proteomes" id="UP000318380"/>
    </source>
</evidence>
<proteinExistence type="predicted"/>
<reference evidence="2 3" key="1">
    <citation type="submission" date="2019-06" db="EMBL/GenBank/DDBJ databases">
        <title>Sequencing the genomes of 1000 actinobacteria strains.</title>
        <authorList>
            <person name="Klenk H.-P."/>
        </authorList>
    </citation>
    <scope>NUCLEOTIDE SEQUENCE [LARGE SCALE GENOMIC DNA]</scope>
    <source>
        <strain evidence="2 3">DSM 24683</strain>
    </source>
</reference>
<dbReference type="Pfam" id="PF20060">
    <property type="entry name" value="DUF6459"/>
    <property type="match status" value="1"/>
</dbReference>
<feature type="region of interest" description="Disordered" evidence="1">
    <location>
        <begin position="1"/>
        <end position="24"/>
    </location>
</feature>
<evidence type="ECO:0000313" key="2">
    <source>
        <dbReference type="EMBL" id="TWD82183.1"/>
    </source>
</evidence>